<evidence type="ECO:0000256" key="4">
    <source>
        <dbReference type="ARBA" id="ARBA00023008"/>
    </source>
</evidence>
<feature type="signal peptide" evidence="5">
    <location>
        <begin position="1"/>
        <end position="37"/>
    </location>
</feature>
<protein>
    <recommendedName>
        <fullName evidence="6">Plastocyanin-like domain-containing protein</fullName>
    </recommendedName>
</protein>
<accession>A0A2A4ELU3</accession>
<dbReference type="GO" id="GO:0016491">
    <property type="term" value="F:oxidoreductase activity"/>
    <property type="evidence" value="ECO:0007669"/>
    <property type="project" value="UniProtKB-KW"/>
</dbReference>
<dbReference type="EMBL" id="MTZU01000132">
    <property type="protein sequence ID" value="PCE21527.1"/>
    <property type="molecule type" value="Genomic_DNA"/>
</dbReference>
<dbReference type="PANTHER" id="PTHR11709:SF394">
    <property type="entry name" value="FI03373P-RELATED"/>
    <property type="match status" value="1"/>
</dbReference>
<dbReference type="RefSeq" id="WP_084904318.1">
    <property type="nucleotide sequence ID" value="NZ_CP020737.1"/>
</dbReference>
<dbReference type="Pfam" id="PF07732">
    <property type="entry name" value="Cu-oxidase_3"/>
    <property type="match status" value="1"/>
</dbReference>
<keyword evidence="3" id="KW-0560">Oxidoreductase</keyword>
<dbReference type="Gene3D" id="2.60.40.420">
    <property type="entry name" value="Cupredoxins - blue copper proteins"/>
    <property type="match status" value="1"/>
</dbReference>
<dbReference type="Proteomes" id="UP000217994">
    <property type="component" value="Unassembled WGS sequence"/>
</dbReference>
<evidence type="ECO:0000259" key="6">
    <source>
        <dbReference type="Pfam" id="PF07732"/>
    </source>
</evidence>
<reference evidence="7 8" key="1">
    <citation type="submission" date="2017-01" db="EMBL/GenBank/DDBJ databases">
        <title>Whole-Genome Shotgun Sequencing of Two beta-Proteobacterial Species in Search of the Bulgecin Biosynthetic Cluster.</title>
        <authorList>
            <person name="Horsman M.E."/>
            <person name="Marous D.R."/>
            <person name="Li R."/>
            <person name="Oliver R.A."/>
            <person name="Byun B."/>
            <person name="Emrich S.J."/>
            <person name="Boggess B."/>
            <person name="Townsend C.A."/>
            <person name="Mobashery S."/>
        </authorList>
    </citation>
    <scope>NUCLEOTIDE SEQUENCE [LARGE SCALE GENOMIC DNA]</scope>
    <source>
        <strain evidence="7 8">ATCC 31433</strain>
    </source>
</reference>
<dbReference type="InterPro" id="IPR011707">
    <property type="entry name" value="Cu-oxidase-like_N"/>
</dbReference>
<dbReference type="GO" id="GO:0042597">
    <property type="term" value="C:periplasmic space"/>
    <property type="evidence" value="ECO:0007669"/>
    <property type="project" value="UniProtKB-SubCell"/>
</dbReference>
<feature type="domain" description="Plastocyanin-like" evidence="6">
    <location>
        <begin position="95"/>
        <end position="205"/>
    </location>
</feature>
<evidence type="ECO:0000313" key="7">
    <source>
        <dbReference type="EMBL" id="PCE21527.1"/>
    </source>
</evidence>
<dbReference type="InterPro" id="IPR008972">
    <property type="entry name" value="Cupredoxin"/>
</dbReference>
<comment type="subcellular location">
    <subcellularLocation>
        <location evidence="1">Periplasm</location>
    </subcellularLocation>
</comment>
<dbReference type="PANTHER" id="PTHR11709">
    <property type="entry name" value="MULTI-COPPER OXIDASE"/>
    <property type="match status" value="1"/>
</dbReference>
<keyword evidence="4" id="KW-0186">Copper</keyword>
<keyword evidence="2" id="KW-0479">Metal-binding</keyword>
<sequence>MGHITHRAWTATLAHLGRLARVVVTTLAALLSMHAQAAAPGITGKVFNLSAEEARITQPDGSSVYSWGYGCAANSATPPVFSPSTIAGATCPTMQIPGPTLIVRQGDIITVTLTNNLPVAAGNTSILFPGFNVCTGTLSPDGKTCSGAAAGNGVPGMLAQEAPHGGTVTYTFVAATPGTHTYYSGTQGDLQVEMGLYGAIIVLPNTSANTAGCMAFPDAGRPFGQHDFRNAPAAFDNSAACYDREYLFQFSEMDPKIHQQAEQQVAANTTCTKPNGCMTVETEPYHPAYFMVNGRSMPDDMDPNYAPQYPHQPYNGNPHMHPGELVLLRIIGTGRWQHPFHEHGNHVRVLARDGNLLLSQVDPANPAAPLQPAGPLLFTTTTTPGLTMDGIFYWTGKGLNWDVYAHYAGDGSVCIPDANGYYTTASNPPAPRDAPNYYEWCQDHGKALENAPFGKVGSGGPVTLPDSHVLTNGFWYGGSPYLGPDATTRATSPTGTTPPSGTILNPPATEAGFAFMWHSHNEREITTNNIFPGGMMMMMLVDPPVFPIDESN</sequence>
<gene>
    <name evidence="7" type="ORF">BZL54_35445</name>
</gene>
<feature type="chain" id="PRO_5012494886" description="Plastocyanin-like domain-containing protein" evidence="5">
    <location>
        <begin position="38"/>
        <end position="552"/>
    </location>
</feature>
<organism evidence="7 8">
    <name type="scientific">Burkholderia ubonensis subsp. mesacidophila</name>
    <dbReference type="NCBI Taxonomy" id="265293"/>
    <lineage>
        <taxon>Bacteria</taxon>
        <taxon>Pseudomonadati</taxon>
        <taxon>Pseudomonadota</taxon>
        <taxon>Betaproteobacteria</taxon>
        <taxon>Burkholderiales</taxon>
        <taxon>Burkholderiaceae</taxon>
        <taxon>Burkholderia</taxon>
        <taxon>Burkholderia cepacia complex</taxon>
    </lineage>
</organism>
<dbReference type="SUPFAM" id="SSF49503">
    <property type="entry name" value="Cupredoxins"/>
    <property type="match status" value="2"/>
</dbReference>
<evidence type="ECO:0000256" key="5">
    <source>
        <dbReference type="SAM" id="SignalP"/>
    </source>
</evidence>
<keyword evidence="5" id="KW-0732">Signal</keyword>
<dbReference type="GO" id="GO:0005507">
    <property type="term" value="F:copper ion binding"/>
    <property type="evidence" value="ECO:0007669"/>
    <property type="project" value="InterPro"/>
</dbReference>
<evidence type="ECO:0000256" key="2">
    <source>
        <dbReference type="ARBA" id="ARBA00022723"/>
    </source>
</evidence>
<comment type="caution">
    <text evidence="7">The sequence shown here is derived from an EMBL/GenBank/DDBJ whole genome shotgun (WGS) entry which is preliminary data.</text>
</comment>
<dbReference type="InterPro" id="IPR045087">
    <property type="entry name" value="Cu-oxidase_fam"/>
</dbReference>
<evidence type="ECO:0000256" key="1">
    <source>
        <dbReference type="ARBA" id="ARBA00004418"/>
    </source>
</evidence>
<evidence type="ECO:0000313" key="8">
    <source>
        <dbReference type="Proteomes" id="UP000217994"/>
    </source>
</evidence>
<name>A0A2A4ELU3_9BURK</name>
<evidence type="ECO:0000256" key="3">
    <source>
        <dbReference type="ARBA" id="ARBA00023002"/>
    </source>
</evidence>
<proteinExistence type="predicted"/>
<dbReference type="GeneID" id="69001230"/>
<dbReference type="AlphaFoldDB" id="A0A2A4ELU3"/>